<comment type="caution">
    <text evidence="2">The sequence shown here is derived from an EMBL/GenBank/DDBJ whole genome shotgun (WGS) entry which is preliminary data.</text>
</comment>
<accession>A0ABC9Z7G8</accession>
<keyword evidence="3" id="KW-1185">Reference proteome</keyword>
<dbReference type="EMBL" id="BBYQ01000318">
    <property type="protein sequence ID" value="GAP33530.1"/>
    <property type="molecule type" value="Genomic_DNA"/>
</dbReference>
<proteinExistence type="predicted"/>
<name>A0ABC9Z7G8_9NOCA</name>
<organism evidence="2 3">
    <name type="scientific">Nocardia seriolae</name>
    <dbReference type="NCBI Taxonomy" id="37332"/>
    <lineage>
        <taxon>Bacteria</taxon>
        <taxon>Bacillati</taxon>
        <taxon>Actinomycetota</taxon>
        <taxon>Actinomycetes</taxon>
        <taxon>Mycobacteriales</taxon>
        <taxon>Nocardiaceae</taxon>
        <taxon>Nocardia</taxon>
    </lineage>
</organism>
<evidence type="ECO:0000313" key="3">
    <source>
        <dbReference type="Proteomes" id="UP000037179"/>
    </source>
</evidence>
<protein>
    <submittedName>
        <fullName evidence="2">Uncharacterized protein</fullName>
    </submittedName>
</protein>
<evidence type="ECO:0000256" key="1">
    <source>
        <dbReference type="SAM" id="MobiDB-lite"/>
    </source>
</evidence>
<evidence type="ECO:0000313" key="2">
    <source>
        <dbReference type="EMBL" id="GAP33530.1"/>
    </source>
</evidence>
<reference evidence="3" key="1">
    <citation type="submission" date="2015-07" db="EMBL/GenBank/DDBJ databases">
        <title>Nocardia seriolae U-1 whole genome shotgun sequence.</title>
        <authorList>
            <person name="Imajoh M."/>
            <person name="Fukumoto Y."/>
            <person name="Sukeda M."/>
            <person name="Yamane J."/>
            <person name="Yamasaki K."/>
            <person name="Shimizu M."/>
            <person name="Ohnishi K."/>
            <person name="Oshima S."/>
        </authorList>
    </citation>
    <scope>NUCLEOTIDE SEQUENCE [LARGE SCALE GENOMIC DNA]</scope>
    <source>
        <strain evidence="3">U-1</strain>
    </source>
</reference>
<dbReference type="AlphaFoldDB" id="A0ABC9Z7G8"/>
<dbReference type="Proteomes" id="UP000037179">
    <property type="component" value="Unassembled WGS sequence"/>
</dbReference>
<gene>
    <name evidence="2" type="ORF">NSK11_contig00318-0002</name>
</gene>
<reference evidence="2 3" key="2">
    <citation type="journal article" date="2016" name="Genome Announc.">
        <title>Draft Genome Sequence of Erythromycin- and Oxytetracycline-Sensitive Nocardia seriolae Strain U-1 (NBRC 110359).</title>
        <authorList>
            <person name="Imajoh M."/>
            <person name="Sukeda M."/>
            <person name="Shimizu M."/>
            <person name="Yamane J."/>
            <person name="Ohnishi K."/>
            <person name="Oshima S."/>
        </authorList>
    </citation>
    <scope>NUCLEOTIDE SEQUENCE [LARGE SCALE GENOMIC DNA]</scope>
    <source>
        <strain evidence="2 3">U-1</strain>
    </source>
</reference>
<feature type="region of interest" description="Disordered" evidence="1">
    <location>
        <begin position="1"/>
        <end position="77"/>
    </location>
</feature>
<sequence length="97" mass="11069">MPQYLPIQGDAPTEFPSPDRTAVTKPGQGNSVEWARGPWNRWRGGTRIIKRPHPVPDVTGTLNRPLRRGLPDRPKNRNRLSIKLIQGANLRMKVRRT</sequence>